<evidence type="ECO:0000256" key="1">
    <source>
        <dbReference type="ARBA" id="ARBA00022450"/>
    </source>
</evidence>
<dbReference type="GO" id="GO:0043041">
    <property type="term" value="P:amino acid activation for nonribosomal peptide biosynthetic process"/>
    <property type="evidence" value="ECO:0007669"/>
    <property type="project" value="TreeGrafter"/>
</dbReference>
<dbReference type="PROSITE" id="PS00455">
    <property type="entry name" value="AMP_BINDING"/>
    <property type="match status" value="1"/>
</dbReference>
<reference evidence="6 7" key="1">
    <citation type="submission" date="2016-12" db="EMBL/GenBank/DDBJ databases">
        <title>The draft genome sequence of Actinophytocola xinjiangensis.</title>
        <authorList>
            <person name="Wang W."/>
            <person name="Yuan L."/>
        </authorList>
    </citation>
    <scope>NUCLEOTIDE SEQUENCE [LARGE SCALE GENOMIC DNA]</scope>
    <source>
        <strain evidence="6 7">CGMCC 4.4663</strain>
    </source>
</reference>
<dbReference type="RefSeq" id="WP_075134699.1">
    <property type="nucleotide sequence ID" value="NZ_MSIF01000010.1"/>
</dbReference>
<dbReference type="GO" id="GO:0005737">
    <property type="term" value="C:cytoplasm"/>
    <property type="evidence" value="ECO:0007669"/>
    <property type="project" value="TreeGrafter"/>
</dbReference>
<dbReference type="GO" id="GO:0031177">
    <property type="term" value="F:phosphopantetheine binding"/>
    <property type="evidence" value="ECO:0007669"/>
    <property type="project" value="InterPro"/>
</dbReference>
<comment type="caution">
    <text evidence="6">The sequence shown here is derived from an EMBL/GenBank/DDBJ whole genome shotgun (WGS) entry which is preliminary data.</text>
</comment>
<dbReference type="GO" id="GO:0044550">
    <property type="term" value="P:secondary metabolite biosynthetic process"/>
    <property type="evidence" value="ECO:0007669"/>
    <property type="project" value="TreeGrafter"/>
</dbReference>
<dbReference type="CDD" id="cd05930">
    <property type="entry name" value="A_NRPS"/>
    <property type="match status" value="1"/>
</dbReference>
<sequence length="1121" mass="121524">MRFQSSPLPRWPDPDGRGAGEVVEVVAAEVTEALTALAARWSVTEPVLLLAVHAKVVAALTGDPTVITSHRTGTGPATPVSVEVRDGSWAELVASAAAARTLPAADTRAETVLDTAGGEPDLTEHELLAVSCEPLDDMLRLRVRHRAGAVGADQAQRIAGYYGTALRALTSDPDADHRAERLISAREYTAQIDSVRERPLPPVRTHEVFERIVARLPDAVAAQHRDQRLTYRELNARANRVARGLRARGVRAEDVVAVVTERDLDWLVAVLAIFKAGAVYLPVEPHFPADRMATMLRASECRFVLTEMASTTNLTVALASTGGPVPILVAGEYAGDGDATDLGVEVGEHQLAYVYFTSGSTGAPKGAMCEHAGMLNHLFAKIDDLGIREGQVVAQTAPQCFDISLWQLVAPLLVGGRTLIVEQEAVLDVERYLERVVGGDVEVLQMVPSYLEVVLTQLEAHPTSLGRLRCVSVTGEAIKVELAARWFASYPDIALVNAYGLTETSDDTNHEVLRSVPAHDSVPLGRPVANIGVYVVDDRLEPVPLGAPGEIVFSGLCVGRGYINDETRTRESFVDDPHRPGTRLYRSGDFGRWLPGGTLGFAGRRDAQVKIRGFRIEIGEIDNQLLRVPGVADAAVVVTESPGGDKQLVAFFAARDTLTGDDVRAALAETLPEYMVPVRCHRLPAMPLTDNGKIDKKRLGVLAAERENVVETPVTPTARRLARAWADVLKVPVDRVGLRENFFELGGTSLSAVRLVIAVDRWFSLTELTEHPVLADLAEVLERRTDGPATAVTTATGFDVRRADRRPPVVEADTAPGSAVDWVSENLEALRAVVAADGAVLVRGLGIKDAAQVADVSRAVAGAPVPEREGFAPRQLLTEGVYSSSEWPADQPMCMHHELSYALEFPSLMVMGCVRAPAGGGVTGLADTRDVLAALPAEIVDRFERTGWLLARNYNGLVGVPWSTAFGVTERAEVEQYCRANQIEFTWDGDGLRTRQRRAAILHHPVTGERCWFNQIAFLNEGTLDPDVREFLTAQFGRDGLPFNSLYGDGTPIEADTVETINAVYESVTQREPWCDGDLMIVDNIRMAHSREPYTGQREVLVSMAGPVRLADCRPALEDLT</sequence>
<protein>
    <recommendedName>
        <fullName evidence="5">Carrier domain-containing protein</fullName>
    </recommendedName>
</protein>
<dbReference type="FunFam" id="3.40.50.980:FF:000001">
    <property type="entry name" value="Non-ribosomal peptide synthetase"/>
    <property type="match status" value="1"/>
</dbReference>
<keyword evidence="4" id="KW-0408">Iron</keyword>
<dbReference type="NCBIfam" id="TIGR01733">
    <property type="entry name" value="AA-adenyl-dom"/>
    <property type="match status" value="1"/>
</dbReference>
<dbReference type="Pfam" id="PF00550">
    <property type="entry name" value="PP-binding"/>
    <property type="match status" value="1"/>
</dbReference>
<dbReference type="Gene3D" id="3.30.559.30">
    <property type="entry name" value="Nonribosomal peptide synthetase, condensation domain"/>
    <property type="match status" value="2"/>
</dbReference>
<dbReference type="OrthoDB" id="2472181at2"/>
<dbReference type="GO" id="GO:0016491">
    <property type="term" value="F:oxidoreductase activity"/>
    <property type="evidence" value="ECO:0007669"/>
    <property type="project" value="UniProtKB-KW"/>
</dbReference>
<evidence type="ECO:0000259" key="5">
    <source>
        <dbReference type="PROSITE" id="PS50075"/>
    </source>
</evidence>
<dbReference type="PANTHER" id="PTHR45527:SF1">
    <property type="entry name" value="FATTY ACID SYNTHASE"/>
    <property type="match status" value="1"/>
</dbReference>
<evidence type="ECO:0000313" key="6">
    <source>
        <dbReference type="EMBL" id="OLF09109.1"/>
    </source>
</evidence>
<gene>
    <name evidence="6" type="ORF">BLA60_21255</name>
</gene>
<evidence type="ECO:0000256" key="4">
    <source>
        <dbReference type="ARBA" id="ARBA00023004"/>
    </source>
</evidence>
<dbReference type="Pfam" id="PF13193">
    <property type="entry name" value="AMP-binding_C"/>
    <property type="match status" value="1"/>
</dbReference>
<keyword evidence="3" id="KW-0560">Oxidoreductase</keyword>
<dbReference type="EMBL" id="MSIF01000010">
    <property type="protein sequence ID" value="OLF09109.1"/>
    <property type="molecule type" value="Genomic_DNA"/>
</dbReference>
<proteinExistence type="predicted"/>
<dbReference type="InterPro" id="IPR042098">
    <property type="entry name" value="TauD-like_sf"/>
</dbReference>
<dbReference type="Gene3D" id="2.30.38.10">
    <property type="entry name" value="Luciferase, Domain 3"/>
    <property type="match status" value="1"/>
</dbReference>
<dbReference type="InterPro" id="IPR003819">
    <property type="entry name" value="TauD/TfdA-like"/>
</dbReference>
<name>A0A7Z0WKW9_9PSEU</name>
<keyword evidence="7" id="KW-1185">Reference proteome</keyword>
<dbReference type="PROSITE" id="PS50075">
    <property type="entry name" value="CARRIER"/>
    <property type="match status" value="1"/>
</dbReference>
<feature type="domain" description="Carrier" evidence="5">
    <location>
        <begin position="712"/>
        <end position="785"/>
    </location>
</feature>
<keyword evidence="1" id="KW-0596">Phosphopantetheine</keyword>
<dbReference type="Gene3D" id="3.30.300.30">
    <property type="match status" value="1"/>
</dbReference>
<dbReference type="InterPro" id="IPR010071">
    <property type="entry name" value="AA_adenyl_dom"/>
</dbReference>
<dbReference type="SUPFAM" id="SSF52777">
    <property type="entry name" value="CoA-dependent acyltransferases"/>
    <property type="match status" value="1"/>
</dbReference>
<dbReference type="SUPFAM" id="SSF51197">
    <property type="entry name" value="Clavaminate synthase-like"/>
    <property type="match status" value="1"/>
</dbReference>
<accession>A0A7Z0WKW9</accession>
<dbReference type="Gene3D" id="1.10.1200.10">
    <property type="entry name" value="ACP-like"/>
    <property type="match status" value="1"/>
</dbReference>
<dbReference type="Pfam" id="PF02668">
    <property type="entry name" value="TauD"/>
    <property type="match status" value="1"/>
</dbReference>
<dbReference type="SUPFAM" id="SSF56801">
    <property type="entry name" value="Acetyl-CoA synthetase-like"/>
    <property type="match status" value="1"/>
</dbReference>
<dbReference type="Gene3D" id="3.40.50.980">
    <property type="match status" value="2"/>
</dbReference>
<dbReference type="InterPro" id="IPR020845">
    <property type="entry name" value="AMP-binding_CS"/>
</dbReference>
<evidence type="ECO:0000256" key="2">
    <source>
        <dbReference type="ARBA" id="ARBA00022553"/>
    </source>
</evidence>
<dbReference type="Gene3D" id="3.60.130.10">
    <property type="entry name" value="Clavaminate synthase-like"/>
    <property type="match status" value="1"/>
</dbReference>
<dbReference type="AlphaFoldDB" id="A0A7Z0WKW9"/>
<evidence type="ECO:0000313" key="7">
    <source>
        <dbReference type="Proteomes" id="UP000185696"/>
    </source>
</evidence>
<dbReference type="PANTHER" id="PTHR45527">
    <property type="entry name" value="NONRIBOSOMAL PEPTIDE SYNTHETASE"/>
    <property type="match status" value="1"/>
</dbReference>
<dbReference type="InterPro" id="IPR045851">
    <property type="entry name" value="AMP-bd_C_sf"/>
</dbReference>
<dbReference type="Proteomes" id="UP000185696">
    <property type="component" value="Unassembled WGS sequence"/>
</dbReference>
<evidence type="ECO:0000256" key="3">
    <source>
        <dbReference type="ARBA" id="ARBA00023002"/>
    </source>
</evidence>
<dbReference type="Pfam" id="PF00501">
    <property type="entry name" value="AMP-binding"/>
    <property type="match status" value="1"/>
</dbReference>
<dbReference type="InterPro" id="IPR020806">
    <property type="entry name" value="PKS_PP-bd"/>
</dbReference>
<dbReference type="SUPFAM" id="SSF47336">
    <property type="entry name" value="ACP-like"/>
    <property type="match status" value="1"/>
</dbReference>
<dbReference type="SMART" id="SM00823">
    <property type="entry name" value="PKS_PP"/>
    <property type="match status" value="1"/>
</dbReference>
<dbReference type="InterPro" id="IPR025110">
    <property type="entry name" value="AMP-bd_C"/>
</dbReference>
<dbReference type="InterPro" id="IPR000873">
    <property type="entry name" value="AMP-dep_synth/lig_dom"/>
</dbReference>
<dbReference type="InterPro" id="IPR036736">
    <property type="entry name" value="ACP-like_sf"/>
</dbReference>
<keyword evidence="2" id="KW-0597">Phosphoprotein</keyword>
<dbReference type="InterPro" id="IPR009081">
    <property type="entry name" value="PP-bd_ACP"/>
</dbReference>
<organism evidence="6 7">
    <name type="scientific">Actinophytocola xinjiangensis</name>
    <dbReference type="NCBI Taxonomy" id="485602"/>
    <lineage>
        <taxon>Bacteria</taxon>
        <taxon>Bacillati</taxon>
        <taxon>Actinomycetota</taxon>
        <taxon>Actinomycetes</taxon>
        <taxon>Pseudonocardiales</taxon>
        <taxon>Pseudonocardiaceae</taxon>
    </lineage>
</organism>